<evidence type="ECO:0000256" key="3">
    <source>
        <dbReference type="ARBA" id="ARBA00022676"/>
    </source>
</evidence>
<protein>
    <submittedName>
        <fullName evidence="6">Glycosyltransferase family 2 protein</fullName>
    </submittedName>
</protein>
<feature type="domain" description="Glycosyltransferase 2-like" evidence="5">
    <location>
        <begin position="40"/>
        <end position="198"/>
    </location>
</feature>
<comment type="caution">
    <text evidence="6">The sequence shown here is derived from an EMBL/GenBank/DDBJ whole genome shotgun (WGS) entry which is preliminary data.</text>
</comment>
<keyword evidence="7" id="KW-1185">Reference proteome</keyword>
<keyword evidence="3" id="KW-0328">Glycosyltransferase</keyword>
<gene>
    <name evidence="6" type="ORF">GCM10022222_24900</name>
</gene>
<dbReference type="PANTHER" id="PTHR43179:SF12">
    <property type="entry name" value="GALACTOFURANOSYLTRANSFERASE GLFT2"/>
    <property type="match status" value="1"/>
</dbReference>
<comment type="pathway">
    <text evidence="1">Cell wall biogenesis; cell wall polysaccharide biosynthesis.</text>
</comment>
<evidence type="ECO:0000256" key="1">
    <source>
        <dbReference type="ARBA" id="ARBA00004776"/>
    </source>
</evidence>
<accession>A0ABP6VV69</accession>
<keyword evidence="4" id="KW-0808">Transferase</keyword>
<comment type="similarity">
    <text evidence="2">Belongs to the glycosyltransferase 2 family.</text>
</comment>
<evidence type="ECO:0000256" key="2">
    <source>
        <dbReference type="ARBA" id="ARBA00006739"/>
    </source>
</evidence>
<evidence type="ECO:0000313" key="6">
    <source>
        <dbReference type="EMBL" id="GAA3540272.1"/>
    </source>
</evidence>
<evidence type="ECO:0000256" key="4">
    <source>
        <dbReference type="ARBA" id="ARBA00022679"/>
    </source>
</evidence>
<dbReference type="SUPFAM" id="SSF53448">
    <property type="entry name" value="Nucleotide-diphospho-sugar transferases"/>
    <property type="match status" value="1"/>
</dbReference>
<dbReference type="PANTHER" id="PTHR43179">
    <property type="entry name" value="RHAMNOSYLTRANSFERASE WBBL"/>
    <property type="match status" value="1"/>
</dbReference>
<organism evidence="6 7">
    <name type="scientific">Amycolatopsis ultiminotia</name>
    <dbReference type="NCBI Taxonomy" id="543629"/>
    <lineage>
        <taxon>Bacteria</taxon>
        <taxon>Bacillati</taxon>
        <taxon>Actinomycetota</taxon>
        <taxon>Actinomycetes</taxon>
        <taxon>Pseudonocardiales</taxon>
        <taxon>Pseudonocardiaceae</taxon>
        <taxon>Amycolatopsis</taxon>
    </lineage>
</organism>
<dbReference type="Pfam" id="PF00535">
    <property type="entry name" value="Glycos_transf_2"/>
    <property type="match status" value="1"/>
</dbReference>
<dbReference type="Proteomes" id="UP001500689">
    <property type="component" value="Unassembled WGS sequence"/>
</dbReference>
<dbReference type="InterPro" id="IPR029044">
    <property type="entry name" value="Nucleotide-diphossugar_trans"/>
</dbReference>
<evidence type="ECO:0000259" key="5">
    <source>
        <dbReference type="Pfam" id="PF00535"/>
    </source>
</evidence>
<evidence type="ECO:0000313" key="7">
    <source>
        <dbReference type="Proteomes" id="UP001500689"/>
    </source>
</evidence>
<proteinExistence type="inferred from homology"/>
<reference evidence="7" key="1">
    <citation type="journal article" date="2019" name="Int. J. Syst. Evol. Microbiol.">
        <title>The Global Catalogue of Microorganisms (GCM) 10K type strain sequencing project: providing services to taxonomists for standard genome sequencing and annotation.</title>
        <authorList>
            <consortium name="The Broad Institute Genomics Platform"/>
            <consortium name="The Broad Institute Genome Sequencing Center for Infectious Disease"/>
            <person name="Wu L."/>
            <person name="Ma J."/>
        </authorList>
    </citation>
    <scope>NUCLEOTIDE SEQUENCE [LARGE SCALE GENOMIC DNA]</scope>
    <source>
        <strain evidence="7">JCM 16898</strain>
    </source>
</reference>
<dbReference type="CDD" id="cd04186">
    <property type="entry name" value="GT_2_like_c"/>
    <property type="match status" value="1"/>
</dbReference>
<dbReference type="Gene3D" id="3.90.550.10">
    <property type="entry name" value="Spore Coat Polysaccharide Biosynthesis Protein SpsA, Chain A"/>
    <property type="match status" value="1"/>
</dbReference>
<sequence length="339" mass="36595">MRRVPTGATRNGSKQLLGEYDQFGHDAIVLQVTSAESGTTVVVVTWRGAGHVTACLDALAAQTRPHRTLVVDNASDDGTGALLAAHPSRPQVLRLRRNTGYAGAMARALEQVGTPRIAWLNDDAEPEPGWLAELEDALDSQPLAAAVTSRLELADGGTQSTGVRLTADGHGADLTEPSDEVFGFCGGAALLRTDAVRAVGGVPAGFFCYYEDTDTAWRLRLAGWHVVSAEARVRHLHGASTRPGSPLFHRWNERNRLLMLLRCAPSAVAVRELVKFAALTVLLPLRRHRPAAANFAPALRWRVLGELVVRLPGTLRERRRVSRIAALGRGAIWEAWAGL</sequence>
<name>A0ABP6VV69_9PSEU</name>
<dbReference type="EMBL" id="BAAAZN010000004">
    <property type="protein sequence ID" value="GAA3540272.1"/>
    <property type="molecule type" value="Genomic_DNA"/>
</dbReference>
<dbReference type="InterPro" id="IPR001173">
    <property type="entry name" value="Glyco_trans_2-like"/>
</dbReference>